<gene>
    <name evidence="2" type="ORF">C1850_11235</name>
</gene>
<dbReference type="Proteomes" id="UP000253805">
    <property type="component" value="Unassembled WGS sequence"/>
</dbReference>
<name>A0A369NXA6_9ACTN</name>
<dbReference type="RefSeq" id="WP_114549743.1">
    <property type="nucleotide sequence ID" value="NZ_PPUT01000045.1"/>
</dbReference>
<dbReference type="EMBL" id="PPUT01000045">
    <property type="protein sequence ID" value="RDC41295.1"/>
    <property type="molecule type" value="Genomic_DNA"/>
</dbReference>
<organism evidence="2 3">
    <name type="scientific">Adlercreutzia equolifaciens subsp. celatus</name>
    <dbReference type="NCBI Taxonomy" id="394340"/>
    <lineage>
        <taxon>Bacteria</taxon>
        <taxon>Bacillati</taxon>
        <taxon>Actinomycetota</taxon>
        <taxon>Coriobacteriia</taxon>
        <taxon>Eggerthellales</taxon>
        <taxon>Eggerthellaceae</taxon>
        <taxon>Adlercreutzia</taxon>
    </lineage>
</organism>
<accession>A0A369NXA6</accession>
<protein>
    <submittedName>
        <fullName evidence="2">Uncharacterized protein</fullName>
    </submittedName>
</protein>
<sequence>MLAKVCSVFTGYSKGDFVSEDGEVIDWCNAAFSVPGTADMLLLKVNQKEVEPDELKPYRANFLLVDFRFDKKYNTYKGYIVKVFPSEAAMNADPLGVPDELRDDRKAPAPAPAQK</sequence>
<comment type="caution">
    <text evidence="2">The sequence shown here is derived from an EMBL/GenBank/DDBJ whole genome shotgun (WGS) entry which is preliminary data.</text>
</comment>
<reference evidence="2 3" key="1">
    <citation type="journal article" date="2018" name="Elife">
        <title>Discovery and characterization of a prevalent human gut bacterial enzyme sufficient for the inactivation of a family of plant toxins.</title>
        <authorList>
            <person name="Koppel N."/>
            <person name="Bisanz J.E."/>
            <person name="Pandelia M.E."/>
            <person name="Turnbaugh P.J."/>
            <person name="Balskus E.P."/>
        </authorList>
    </citation>
    <scope>NUCLEOTIDE SEQUENCE [LARGE SCALE GENOMIC DNA]</scope>
    <source>
        <strain evidence="2 3">OB21 GAM 11</strain>
    </source>
</reference>
<evidence type="ECO:0000256" key="1">
    <source>
        <dbReference type="SAM" id="MobiDB-lite"/>
    </source>
</evidence>
<evidence type="ECO:0000313" key="2">
    <source>
        <dbReference type="EMBL" id="RDC41295.1"/>
    </source>
</evidence>
<evidence type="ECO:0000313" key="3">
    <source>
        <dbReference type="Proteomes" id="UP000253805"/>
    </source>
</evidence>
<feature type="region of interest" description="Disordered" evidence="1">
    <location>
        <begin position="91"/>
        <end position="115"/>
    </location>
</feature>
<proteinExistence type="predicted"/>
<dbReference type="AlphaFoldDB" id="A0A369NXA6"/>